<feature type="transmembrane region" description="Helical" evidence="1">
    <location>
        <begin position="69"/>
        <end position="91"/>
    </location>
</feature>
<evidence type="ECO:0000313" key="3">
    <source>
        <dbReference type="Proteomes" id="UP000321196"/>
    </source>
</evidence>
<reference evidence="2 3" key="1">
    <citation type="submission" date="2019-08" db="EMBL/GenBank/DDBJ databases">
        <authorList>
            <person name="Dong K."/>
        </authorList>
    </citation>
    <scope>NUCLEOTIDE SEQUENCE [LARGE SCALE GENOMIC DNA]</scope>
    <source>
        <strain evidence="2 3">M4-8</strain>
    </source>
</reference>
<keyword evidence="1" id="KW-0812">Transmembrane</keyword>
<keyword evidence="3" id="KW-1185">Reference proteome</keyword>
<organism evidence="2 3">
    <name type="scientific">Microbacterium mitrae</name>
    <dbReference type="NCBI Taxonomy" id="664640"/>
    <lineage>
        <taxon>Bacteria</taxon>
        <taxon>Bacillati</taxon>
        <taxon>Actinomycetota</taxon>
        <taxon>Actinomycetes</taxon>
        <taxon>Micrococcales</taxon>
        <taxon>Microbacteriaceae</taxon>
        <taxon>Microbacterium</taxon>
    </lineage>
</organism>
<proteinExistence type="predicted"/>
<sequence length="127" mass="13318">MTTPSRPAAKTAMLSFLVDFALVVAFAAIGRASHDTTPFGVGLITTAWPFVVALAIAWLVSFGWRRPTALVPTGVVVWLVTAAGGLGIRVLSGDTAAVPFIIVATITLAVFLLGWRLVATLATKRRA</sequence>
<feature type="transmembrane region" description="Helical" evidence="1">
    <location>
        <begin position="97"/>
        <end position="118"/>
    </location>
</feature>
<dbReference type="OrthoDB" id="3698172at2"/>
<comment type="caution">
    <text evidence="2">The sequence shown here is derived from an EMBL/GenBank/DDBJ whole genome shotgun (WGS) entry which is preliminary data.</text>
</comment>
<keyword evidence="1" id="KW-1133">Transmembrane helix</keyword>
<dbReference type="AlphaFoldDB" id="A0A5C8HSY9"/>
<protein>
    <submittedName>
        <fullName evidence="2">DUF3054 domain-containing protein</fullName>
    </submittedName>
</protein>
<feature type="transmembrane region" description="Helical" evidence="1">
    <location>
        <begin position="39"/>
        <end position="62"/>
    </location>
</feature>
<dbReference type="Pfam" id="PF11255">
    <property type="entry name" value="DUF3054"/>
    <property type="match status" value="1"/>
</dbReference>
<accession>A0A5C8HSY9</accession>
<gene>
    <name evidence="2" type="ORF">FVP60_05650</name>
</gene>
<dbReference type="InterPro" id="IPR021414">
    <property type="entry name" value="DUF3054"/>
</dbReference>
<evidence type="ECO:0000313" key="2">
    <source>
        <dbReference type="EMBL" id="TXK06439.1"/>
    </source>
</evidence>
<dbReference type="Proteomes" id="UP000321196">
    <property type="component" value="Unassembled WGS sequence"/>
</dbReference>
<name>A0A5C8HSY9_9MICO</name>
<keyword evidence="1" id="KW-0472">Membrane</keyword>
<evidence type="ECO:0000256" key="1">
    <source>
        <dbReference type="SAM" id="Phobius"/>
    </source>
</evidence>
<dbReference type="EMBL" id="VRSW01000001">
    <property type="protein sequence ID" value="TXK06439.1"/>
    <property type="molecule type" value="Genomic_DNA"/>
</dbReference>
<feature type="transmembrane region" description="Helical" evidence="1">
    <location>
        <begin position="12"/>
        <end position="33"/>
    </location>
</feature>
<dbReference type="RefSeq" id="WP_147825243.1">
    <property type="nucleotide sequence ID" value="NZ_BAAARG010000001.1"/>
</dbReference>